<evidence type="ECO:0000259" key="13">
    <source>
        <dbReference type="Pfam" id="PF17189"/>
    </source>
</evidence>
<comment type="similarity">
    <text evidence="4 10">Belongs to the glycosyl hydrolase 30 family.</text>
</comment>
<dbReference type="GO" id="GO:0004348">
    <property type="term" value="F:glucosylceramidase activity"/>
    <property type="evidence" value="ECO:0000318"/>
    <property type="project" value="GO_Central"/>
</dbReference>
<keyword evidence="6 11" id="KW-0732">Signal</keyword>
<protein>
    <recommendedName>
        <fullName evidence="5 10">Glucosylceramidase</fullName>
        <ecNumber evidence="5 10">3.2.1.45</ecNumber>
    </recommendedName>
</protein>
<dbReference type="GO" id="GO:0006914">
    <property type="term" value="P:autophagy"/>
    <property type="evidence" value="ECO:0007669"/>
    <property type="project" value="UniProtKB-ARBA"/>
</dbReference>
<dbReference type="PANTHER" id="PTHR11069">
    <property type="entry name" value="GLUCOSYLCERAMIDASE"/>
    <property type="match status" value="1"/>
</dbReference>
<keyword evidence="9 10" id="KW-0443">Lipid metabolism</keyword>
<dbReference type="eggNOG" id="KOG2566">
    <property type="taxonomic scope" value="Eukaryota"/>
</dbReference>
<dbReference type="SUPFAM" id="SSF51445">
    <property type="entry name" value="(Trans)glycosidases"/>
    <property type="match status" value="1"/>
</dbReference>
<keyword evidence="8 10" id="KW-0746">Sphingolipid metabolism</keyword>
<feature type="signal peptide" evidence="11">
    <location>
        <begin position="1"/>
        <end position="18"/>
    </location>
</feature>
<dbReference type="GO" id="GO:0007040">
    <property type="term" value="P:lysosome organization"/>
    <property type="evidence" value="ECO:0007669"/>
    <property type="project" value="UniProtKB-ARBA"/>
</dbReference>
<dbReference type="Pfam" id="PF17189">
    <property type="entry name" value="Glyco_hydro_30C"/>
    <property type="match status" value="1"/>
</dbReference>
<evidence type="ECO:0000256" key="8">
    <source>
        <dbReference type="ARBA" id="ARBA00022919"/>
    </source>
</evidence>
<feature type="domain" description="Glycosyl hydrolase family 30 beta sandwich" evidence="13">
    <location>
        <begin position="458"/>
        <end position="522"/>
    </location>
</feature>
<dbReference type="GO" id="GO:0016241">
    <property type="term" value="P:regulation of macroautophagy"/>
    <property type="evidence" value="ECO:0007669"/>
    <property type="project" value="UniProtKB-ARBA"/>
</dbReference>
<dbReference type="PANTHER" id="PTHR11069:SF23">
    <property type="entry name" value="LYSOSOMAL ACID GLUCOSYLCERAMIDASE"/>
    <property type="match status" value="1"/>
</dbReference>
<dbReference type="GO" id="GO:0030163">
    <property type="term" value="P:protein catabolic process"/>
    <property type="evidence" value="ECO:0007669"/>
    <property type="project" value="UniProtKB-ARBA"/>
</dbReference>
<dbReference type="GO" id="GO:0016758">
    <property type="term" value="F:hexosyltransferase activity"/>
    <property type="evidence" value="ECO:0007669"/>
    <property type="project" value="UniProtKB-ARBA"/>
</dbReference>
<evidence type="ECO:0000313" key="14">
    <source>
        <dbReference type="EMBL" id="EDO38810.1"/>
    </source>
</evidence>
<evidence type="ECO:0000256" key="2">
    <source>
        <dbReference type="ARBA" id="ARBA00004991"/>
    </source>
</evidence>
<dbReference type="Proteomes" id="UP000001593">
    <property type="component" value="Unassembled WGS sequence"/>
</dbReference>
<evidence type="ECO:0000256" key="9">
    <source>
        <dbReference type="ARBA" id="ARBA00023098"/>
    </source>
</evidence>
<evidence type="ECO:0000256" key="5">
    <source>
        <dbReference type="ARBA" id="ARBA00012658"/>
    </source>
</evidence>
<dbReference type="InterPro" id="IPR001139">
    <property type="entry name" value="Glyco_hydro_30"/>
</dbReference>
<comment type="catalytic activity">
    <reaction evidence="1">
        <text>a beta-D-glucosyl-(1&lt;-&gt;1')-N-acylsphing-4-enine + H2O = an N-acylsphing-4-enine + D-glucose</text>
        <dbReference type="Rhea" id="RHEA:13269"/>
        <dbReference type="ChEBI" id="CHEBI:4167"/>
        <dbReference type="ChEBI" id="CHEBI:15377"/>
        <dbReference type="ChEBI" id="CHEBI:22801"/>
        <dbReference type="ChEBI" id="CHEBI:52639"/>
        <dbReference type="EC" id="3.2.1.45"/>
    </reaction>
    <physiologicalReaction direction="left-to-right" evidence="1">
        <dbReference type="Rhea" id="RHEA:13270"/>
    </physiologicalReaction>
</comment>
<dbReference type="STRING" id="45351.A7SBY2"/>
<dbReference type="PRINTS" id="PR00843">
    <property type="entry name" value="GLHYDRLASE30"/>
</dbReference>
<dbReference type="EC" id="3.2.1.45" evidence="5 10"/>
<comment type="pathway">
    <text evidence="2">Sphingolipid metabolism.</text>
</comment>
<organism evidence="14 15">
    <name type="scientific">Nematostella vectensis</name>
    <name type="common">Starlet sea anemone</name>
    <dbReference type="NCBI Taxonomy" id="45351"/>
    <lineage>
        <taxon>Eukaryota</taxon>
        <taxon>Metazoa</taxon>
        <taxon>Cnidaria</taxon>
        <taxon>Anthozoa</taxon>
        <taxon>Hexacorallia</taxon>
        <taxon>Actiniaria</taxon>
        <taxon>Edwardsiidae</taxon>
        <taxon>Nematostella</taxon>
    </lineage>
</organism>
<evidence type="ECO:0000313" key="15">
    <source>
        <dbReference type="Proteomes" id="UP000001593"/>
    </source>
</evidence>
<dbReference type="GO" id="GO:0051246">
    <property type="term" value="P:regulation of protein metabolic process"/>
    <property type="evidence" value="ECO:0007669"/>
    <property type="project" value="UniProtKB-ARBA"/>
</dbReference>
<dbReference type="InterPro" id="IPR017853">
    <property type="entry name" value="GH"/>
</dbReference>
<dbReference type="EMBL" id="DS469619">
    <property type="protein sequence ID" value="EDO38810.1"/>
    <property type="molecule type" value="Genomic_DNA"/>
</dbReference>
<dbReference type="GO" id="GO:0006680">
    <property type="term" value="P:glucosylceramide catabolic process"/>
    <property type="evidence" value="ECO:0000318"/>
    <property type="project" value="GO_Central"/>
</dbReference>
<dbReference type="Pfam" id="PF02055">
    <property type="entry name" value="Glyco_hydro_30"/>
    <property type="match status" value="1"/>
</dbReference>
<dbReference type="PhylomeDB" id="A7SBY2"/>
<keyword evidence="7 10" id="KW-0378">Hydrolase</keyword>
<dbReference type="GO" id="GO:0008202">
    <property type="term" value="P:steroid metabolic process"/>
    <property type="evidence" value="ECO:0007669"/>
    <property type="project" value="UniProtKB-ARBA"/>
</dbReference>
<gene>
    <name evidence="14" type="ORF">NEMVEDRAFT_v1g168783</name>
</gene>
<dbReference type="GO" id="GO:0005764">
    <property type="term" value="C:lysosome"/>
    <property type="evidence" value="ECO:0007669"/>
    <property type="project" value="UniProtKB-ARBA"/>
</dbReference>
<feature type="domain" description="Glycosyl hydrolase family 30 TIM-barrel" evidence="12">
    <location>
        <begin position="105"/>
        <end position="455"/>
    </location>
</feature>
<dbReference type="GO" id="GO:0005774">
    <property type="term" value="C:vacuolar membrane"/>
    <property type="evidence" value="ECO:0007669"/>
    <property type="project" value="UniProtKB-ARBA"/>
</dbReference>
<evidence type="ECO:0000259" key="12">
    <source>
        <dbReference type="Pfam" id="PF02055"/>
    </source>
</evidence>
<reference evidence="14 15" key="1">
    <citation type="journal article" date="2007" name="Science">
        <title>Sea anemone genome reveals ancestral eumetazoan gene repertoire and genomic organization.</title>
        <authorList>
            <person name="Putnam N.H."/>
            <person name="Srivastava M."/>
            <person name="Hellsten U."/>
            <person name="Dirks B."/>
            <person name="Chapman J."/>
            <person name="Salamov A."/>
            <person name="Terry A."/>
            <person name="Shapiro H."/>
            <person name="Lindquist E."/>
            <person name="Kapitonov V.V."/>
            <person name="Jurka J."/>
            <person name="Genikhovich G."/>
            <person name="Grigoriev I.V."/>
            <person name="Lucas S.M."/>
            <person name="Steele R.E."/>
            <person name="Finnerty J.R."/>
            <person name="Technau U."/>
            <person name="Martindale M.Q."/>
            <person name="Rokhsar D.S."/>
        </authorList>
    </citation>
    <scope>NUCLEOTIDE SEQUENCE [LARGE SCALE GENOMIC DNA]</scope>
    <source>
        <strain evidence="15">CH2 X CH6</strain>
    </source>
</reference>
<dbReference type="OrthoDB" id="2160638at2759"/>
<evidence type="ECO:0000256" key="10">
    <source>
        <dbReference type="RuleBase" id="RU361188"/>
    </source>
</evidence>
<evidence type="ECO:0000256" key="4">
    <source>
        <dbReference type="ARBA" id="ARBA00005382"/>
    </source>
</evidence>
<dbReference type="KEGG" id="nve:5510397"/>
<proteinExistence type="inferred from homology"/>
<keyword evidence="10" id="KW-0326">Glycosidase</keyword>
<dbReference type="InterPro" id="IPR033452">
    <property type="entry name" value="GH30_C"/>
</dbReference>
<dbReference type="HOGENOM" id="CLU_014379_1_2_1"/>
<evidence type="ECO:0000256" key="11">
    <source>
        <dbReference type="SAM" id="SignalP"/>
    </source>
</evidence>
<evidence type="ECO:0000256" key="3">
    <source>
        <dbReference type="ARBA" id="ARBA00005189"/>
    </source>
</evidence>
<evidence type="ECO:0000256" key="7">
    <source>
        <dbReference type="ARBA" id="ARBA00022801"/>
    </source>
</evidence>
<dbReference type="FunFam" id="3.20.20.80:FF:000030">
    <property type="entry name" value="Lysosomal acid glucosylceramidase"/>
    <property type="match status" value="1"/>
</dbReference>
<dbReference type="GO" id="GO:0042391">
    <property type="term" value="P:regulation of membrane potential"/>
    <property type="evidence" value="ECO:0007669"/>
    <property type="project" value="UniProtKB-ARBA"/>
</dbReference>
<dbReference type="InterPro" id="IPR033453">
    <property type="entry name" value="Glyco_hydro_30_TIM-barrel"/>
</dbReference>
<evidence type="ECO:0000256" key="6">
    <source>
        <dbReference type="ARBA" id="ARBA00022729"/>
    </source>
</evidence>
<dbReference type="SUPFAM" id="SSF51011">
    <property type="entry name" value="Glycosyl hydrolase domain"/>
    <property type="match status" value="2"/>
</dbReference>
<keyword evidence="15" id="KW-1185">Reference proteome</keyword>
<dbReference type="GO" id="GO:0010605">
    <property type="term" value="P:negative regulation of macromolecule metabolic process"/>
    <property type="evidence" value="ECO:0007669"/>
    <property type="project" value="UniProtKB-ARBA"/>
</dbReference>
<dbReference type="AlphaFoldDB" id="A7SBY2"/>
<dbReference type="GO" id="GO:0006066">
    <property type="term" value="P:alcohol metabolic process"/>
    <property type="evidence" value="ECO:0007669"/>
    <property type="project" value="UniProtKB-ARBA"/>
</dbReference>
<dbReference type="GO" id="GO:0005102">
    <property type="term" value="F:signaling receptor binding"/>
    <property type="evidence" value="ECO:0007669"/>
    <property type="project" value="UniProtKB-ARBA"/>
</dbReference>
<comment type="pathway">
    <text evidence="3">Lipid metabolism.</text>
</comment>
<dbReference type="OMA" id="NEPLNRG"/>
<dbReference type="Gene3D" id="3.20.20.80">
    <property type="entry name" value="Glycosidases"/>
    <property type="match status" value="1"/>
</dbReference>
<dbReference type="InParanoid" id="A7SBY2"/>
<sequence>MRLPTVLFFFFSVCLSRGFIPEKYSGCQEKDFGHGSIVCVCSEQECGEFESGGSPLKAGQFAVYTSTKAGERFKLSLHLFNASFTRPDDDAVSLDVNSSVSYQEILGFGGAFTDAATMNILNQSNSLQQKLIRSYFSPVGIEYSIGRVPMASCDFSTHEYSYDDYSGDFELKNFSLAEEDKRFKIPVILSAMKDSNKEILLFGSPWSAPGWMKTNGRMSGAGTMLGKAGDKYHKTWAIYFAKFISAYVASGVPIWGVTVQNEPSTGFIPGYSFQTMAYSPQQERDFIKEDLGPALSQEGHGNVQIIMLDDQRLFLDNWVDVILGDPEAAKFVSGIGLHWYWDFLASVKDLTIAHQKYPNYFMLATEACSGFTTMHPPMGVVLGSWERGENYTHSIIQDISHWVVGWVDWNLALNMSGGPNWVNNNVDSPVIVDTTHHVFYQQPMYFHLGHFSKFVPRGSKRISLMSSKKTNLQFIGFQAPGPDSTTVVVIMNQSEIDIPLHINVPGKGSVNTIIPARAVQTYVWNT</sequence>
<accession>A7SBY2</accession>
<feature type="chain" id="PRO_5002714258" description="Glucosylceramidase" evidence="11">
    <location>
        <begin position="19"/>
        <end position="526"/>
    </location>
</feature>
<name>A7SBY2_NEMVE</name>
<evidence type="ECO:0000256" key="1">
    <source>
        <dbReference type="ARBA" id="ARBA00001013"/>
    </source>
</evidence>
<dbReference type="GO" id="GO:0032006">
    <property type="term" value="P:regulation of TOR signaling"/>
    <property type="evidence" value="ECO:0007669"/>
    <property type="project" value="UniProtKB-ARBA"/>
</dbReference>